<organism evidence="2 3">
    <name type="scientific">Clostridium gelidum</name>
    <dbReference type="NCBI Taxonomy" id="704125"/>
    <lineage>
        <taxon>Bacteria</taxon>
        <taxon>Bacillati</taxon>
        <taxon>Bacillota</taxon>
        <taxon>Clostridia</taxon>
        <taxon>Eubacteriales</taxon>
        <taxon>Clostridiaceae</taxon>
        <taxon>Clostridium</taxon>
    </lineage>
</organism>
<dbReference type="Gene3D" id="2.60.40.1080">
    <property type="match status" value="1"/>
</dbReference>
<name>A0ABM7T824_9CLOT</name>
<dbReference type="Pfam" id="PF02368">
    <property type="entry name" value="Big_2"/>
    <property type="match status" value="1"/>
</dbReference>
<dbReference type="SUPFAM" id="SSF49373">
    <property type="entry name" value="Invasin/intimin cell-adhesion fragments"/>
    <property type="match status" value="1"/>
</dbReference>
<dbReference type="Proteomes" id="UP000824633">
    <property type="component" value="Chromosome"/>
</dbReference>
<proteinExistence type="predicted"/>
<dbReference type="InterPro" id="IPR008964">
    <property type="entry name" value="Invasin/intimin_cell_adhesion"/>
</dbReference>
<feature type="domain" description="BIG2" evidence="1">
    <location>
        <begin position="2"/>
        <end position="35"/>
    </location>
</feature>
<dbReference type="InterPro" id="IPR003343">
    <property type="entry name" value="Big_2"/>
</dbReference>
<keyword evidence="3" id="KW-1185">Reference proteome</keyword>
<accession>A0ABM7T824</accession>
<evidence type="ECO:0000313" key="2">
    <source>
        <dbReference type="EMBL" id="BCZ47196.1"/>
    </source>
</evidence>
<protein>
    <recommendedName>
        <fullName evidence="1">BIG2 domain-containing protein</fullName>
    </recommendedName>
</protein>
<dbReference type="EMBL" id="AP024849">
    <property type="protein sequence ID" value="BCZ47196.1"/>
    <property type="molecule type" value="Genomic_DNA"/>
</dbReference>
<evidence type="ECO:0000313" key="3">
    <source>
        <dbReference type="Proteomes" id="UP000824633"/>
    </source>
</evidence>
<gene>
    <name evidence="2" type="ORF">psyc5s11_32630</name>
</gene>
<reference evidence="3" key="1">
    <citation type="submission" date="2021-07" db="EMBL/GenBank/DDBJ databases">
        <title>Complete genome sequencing of a Clostridium isolate.</title>
        <authorList>
            <person name="Ueki A."/>
            <person name="Tonouchi A."/>
        </authorList>
    </citation>
    <scope>NUCLEOTIDE SEQUENCE [LARGE SCALE GENOMIC DNA]</scope>
    <source>
        <strain evidence="3">C5S11</strain>
    </source>
</reference>
<evidence type="ECO:0000259" key="1">
    <source>
        <dbReference type="Pfam" id="PF02368"/>
    </source>
</evidence>
<sequence>MATVDGTGKVIAVKEGQATITAQIKDSETKATCIVKVVSKGIDPTNSTEPTTGDANLFIELVDGNIKSYNVSSTEITKFKQWYLDRDNTKSNKPYYEFSKGDYNMPCLLEAILYHRYNTV</sequence>